<dbReference type="SUPFAM" id="SSF52833">
    <property type="entry name" value="Thioredoxin-like"/>
    <property type="match status" value="1"/>
</dbReference>
<dbReference type="PANTHER" id="PTHR30041:SF5">
    <property type="entry name" value="ARSENATE REDUCTASE-RELATED"/>
    <property type="match status" value="1"/>
</dbReference>
<evidence type="ECO:0000256" key="2">
    <source>
        <dbReference type="ARBA" id="ARBA00022849"/>
    </source>
</evidence>
<name>A0A4U8YTK6_METTU</name>
<dbReference type="GO" id="GO:0046685">
    <property type="term" value="P:response to arsenic-containing substance"/>
    <property type="evidence" value="ECO:0007669"/>
    <property type="project" value="UniProtKB-KW"/>
</dbReference>
<dbReference type="KEGG" id="mtun:MTUNDRAET4_0154"/>
<evidence type="ECO:0000313" key="6">
    <source>
        <dbReference type="Proteomes" id="UP000294360"/>
    </source>
</evidence>
<organism evidence="5 6">
    <name type="scientific">Methylocella tundrae</name>
    <dbReference type="NCBI Taxonomy" id="227605"/>
    <lineage>
        <taxon>Bacteria</taxon>
        <taxon>Pseudomonadati</taxon>
        <taxon>Pseudomonadota</taxon>
        <taxon>Alphaproteobacteria</taxon>
        <taxon>Hyphomicrobiales</taxon>
        <taxon>Beijerinckiaceae</taxon>
        <taxon>Methylocella</taxon>
    </lineage>
</organism>
<dbReference type="Pfam" id="PF03960">
    <property type="entry name" value="ArsC"/>
    <property type="match status" value="1"/>
</dbReference>
<evidence type="ECO:0000256" key="4">
    <source>
        <dbReference type="PROSITE-ProRule" id="PRU01282"/>
    </source>
</evidence>
<dbReference type="PROSITE" id="PS51353">
    <property type="entry name" value="ARSC"/>
    <property type="match status" value="1"/>
</dbReference>
<comment type="similarity">
    <text evidence="1 4">Belongs to the ArsC family.</text>
</comment>
<evidence type="ECO:0000313" key="5">
    <source>
        <dbReference type="EMBL" id="VFU07047.1"/>
    </source>
</evidence>
<evidence type="ECO:0000256" key="1">
    <source>
        <dbReference type="ARBA" id="ARBA00007198"/>
    </source>
</evidence>
<dbReference type="EC" id="1.20.4.1" evidence="5"/>
<gene>
    <name evidence="5" type="primary">arsC</name>
    <name evidence="5" type="ORF">MTUNDRAET4_0154</name>
</gene>
<dbReference type="InterPro" id="IPR036249">
    <property type="entry name" value="Thioredoxin-like_sf"/>
</dbReference>
<keyword evidence="2" id="KW-0059">Arsenical resistance</keyword>
<dbReference type="GO" id="GO:0008794">
    <property type="term" value="F:arsenate reductase (glutaredoxin) activity"/>
    <property type="evidence" value="ECO:0007669"/>
    <property type="project" value="UniProtKB-EC"/>
</dbReference>
<dbReference type="PANTHER" id="PTHR30041">
    <property type="entry name" value="ARSENATE REDUCTASE"/>
    <property type="match status" value="1"/>
</dbReference>
<dbReference type="InterPro" id="IPR006660">
    <property type="entry name" value="Arsenate_reductase-like"/>
</dbReference>
<dbReference type="AlphaFoldDB" id="A0A4U8YTK6"/>
<proteinExistence type="inferred from homology"/>
<sequence length="125" mass="13850">MCWASSATGVEPHVIEYLKTPPTRAMVRQLAARAGQPLRALLREKEAAFRELKLDDPALPDEALLDAIEKHPVLLNRPIVISPKGVKLCRPSELVLDLLPAQQGEFFKEDGERVVDEHGRHVASA</sequence>
<protein>
    <submittedName>
        <fullName evidence="5">Arsenate reductase</fullName>
        <ecNumber evidence="5">1.20.4.1</ecNumber>
    </submittedName>
</protein>
<dbReference type="EMBL" id="LR536450">
    <property type="protein sequence ID" value="VFU07047.1"/>
    <property type="molecule type" value="Genomic_DNA"/>
</dbReference>
<reference evidence="5 6" key="1">
    <citation type="submission" date="2019-03" db="EMBL/GenBank/DDBJ databases">
        <authorList>
            <person name="Kox A.R. M."/>
        </authorList>
    </citation>
    <scope>NUCLEOTIDE SEQUENCE [LARGE SCALE GENOMIC DNA]</scope>
    <source>
        <strain evidence="5">MTUNDRAET4 annotated genome</strain>
    </source>
</reference>
<dbReference type="Proteomes" id="UP000294360">
    <property type="component" value="Chromosome"/>
</dbReference>
<keyword evidence="3 5" id="KW-0560">Oxidoreductase</keyword>
<dbReference type="Gene3D" id="3.40.30.10">
    <property type="entry name" value="Glutaredoxin"/>
    <property type="match status" value="1"/>
</dbReference>
<evidence type="ECO:0000256" key="3">
    <source>
        <dbReference type="ARBA" id="ARBA00023002"/>
    </source>
</evidence>
<accession>A0A4U8YTK6</accession>